<keyword evidence="4" id="KW-0479">Metal-binding</keyword>
<gene>
    <name evidence="11" type="ORF">NBG4_30086</name>
</gene>
<dbReference type="GO" id="GO:0051539">
    <property type="term" value="F:4 iron, 4 sulfur cluster binding"/>
    <property type="evidence" value="ECO:0007669"/>
    <property type="project" value="UniProtKB-KW"/>
</dbReference>
<evidence type="ECO:0000256" key="4">
    <source>
        <dbReference type="ARBA" id="ARBA00022723"/>
    </source>
</evidence>
<reference evidence="12" key="1">
    <citation type="submission" date="2018-03" db="EMBL/GenBank/DDBJ databases">
        <authorList>
            <person name="Zecchin S."/>
        </authorList>
    </citation>
    <scope>NUCLEOTIDE SEQUENCE [LARGE SCALE GENOMIC DNA]</scope>
</reference>
<dbReference type="Proteomes" id="UP000245125">
    <property type="component" value="Unassembled WGS sequence"/>
</dbReference>
<evidence type="ECO:0000256" key="9">
    <source>
        <dbReference type="SAM" id="MobiDB-lite"/>
    </source>
</evidence>
<keyword evidence="12" id="KW-1185">Reference proteome</keyword>
<evidence type="ECO:0000256" key="5">
    <source>
        <dbReference type="ARBA" id="ARBA00022827"/>
    </source>
</evidence>
<dbReference type="GO" id="GO:0016491">
    <property type="term" value="F:oxidoreductase activity"/>
    <property type="evidence" value="ECO:0007669"/>
    <property type="project" value="UniProtKB-KW"/>
</dbReference>
<dbReference type="Pfam" id="PF13450">
    <property type="entry name" value="NAD_binding_8"/>
    <property type="match status" value="1"/>
</dbReference>
<accession>A0A2U3QH17</accession>
<dbReference type="Gene3D" id="3.30.70.20">
    <property type="match status" value="1"/>
</dbReference>
<name>A0A2U3QH17_9BACT</name>
<keyword evidence="3" id="KW-0004">4Fe-4S</keyword>
<dbReference type="PANTHER" id="PTHR43498:SF1">
    <property type="entry name" value="COB--COM HETERODISULFIDE REDUCTASE IRON-SULFUR SUBUNIT A"/>
    <property type="match status" value="1"/>
</dbReference>
<dbReference type="PANTHER" id="PTHR43498">
    <property type="entry name" value="FERREDOXIN:COB-COM HETERODISULFIDE REDUCTASE SUBUNIT A"/>
    <property type="match status" value="1"/>
</dbReference>
<feature type="region of interest" description="Disordered" evidence="9">
    <location>
        <begin position="246"/>
        <end position="289"/>
    </location>
</feature>
<dbReference type="SUPFAM" id="SSF54862">
    <property type="entry name" value="4Fe-4S ferredoxins"/>
    <property type="match status" value="1"/>
</dbReference>
<dbReference type="InterPro" id="IPR003813">
    <property type="entry name" value="MvhD/FlpD"/>
</dbReference>
<dbReference type="Pfam" id="PF13187">
    <property type="entry name" value="Fer4_9"/>
    <property type="match status" value="1"/>
</dbReference>
<sequence>MEKKLGVYICGGCSIGEGLNLEKLSLVATKEYKIPICKTHPALCGEEGVGTIKTGMEAEGVNTIVIAACSGRVKYDVFDFGPANIVERVNIREQVVWSHDWTKQVKVKTKDAEGKDVVKEETQPNDDTQMLAEDYLRMGIVKAQKTNQVDPYLIENVERNILVIGGGITGLTAAIEAAKTGYEVTIVEKAAQLGGYAAKQRKQIPTKAPYTNLEPNSIQEKIKEATSNSKVTIKLNTEIARISGGPGQFDVSFKPAGTQSKWDIPPKKKEEESKDKPAEAAEKPAEEPLELPADQIKCEDILTSDPDAERFGAVVVAAGGRPSDPSQFEHLGFGKFANVITNTMLEENAAKGKIVRPSDGKEARTVAFIQSPGLNGDDSDFPYASSVTSMISLKQANYLTEDYSDGKAYIFYKHMRTPGHYENFYKSAQNNPGIFLSRGEVKSVSENADKGLTVEVHDTIMGEKIAVDVDMVVLAAGMTPETQFEPVINLAYRQGPAFRDLELFDGYADSNYICFPYETRRTGIYTAGNVRQTMTNGECVEDATGAALKAIQCLESTNRGMAVHPRSGDMSFPEFFFQRCTQCKRCTEECPFGALDDDEKGTPKPNPTRCRRCGTCMGACPERIVSFKNYHIDMIGSMVKAINVPDEDEEKYRIVAFVCENDALPALDMAGLHKLKYSADIRFIPVRCLGSVNTIWIADAMSKGNDGVLLIGCKYGDDYQCHFVKGSELCNKRMDNVAETLGKLRLEPVRVQQIQFSIDEYEKIPEVIGKFVEVIEGVGFNPMKGF</sequence>
<dbReference type="GO" id="GO:0046872">
    <property type="term" value="F:metal ion binding"/>
    <property type="evidence" value="ECO:0007669"/>
    <property type="project" value="UniProtKB-KW"/>
</dbReference>
<keyword evidence="5" id="KW-0285">Flavoprotein</keyword>
<dbReference type="InterPro" id="IPR036188">
    <property type="entry name" value="FAD/NAD-bd_sf"/>
</dbReference>
<keyword evidence="8" id="KW-0411">Iron-sulfur</keyword>
<evidence type="ECO:0000256" key="1">
    <source>
        <dbReference type="ARBA" id="ARBA00001974"/>
    </source>
</evidence>
<evidence type="ECO:0000256" key="2">
    <source>
        <dbReference type="ARBA" id="ARBA00006561"/>
    </source>
</evidence>
<evidence type="ECO:0000256" key="6">
    <source>
        <dbReference type="ARBA" id="ARBA00023002"/>
    </source>
</evidence>
<dbReference type="Gene3D" id="3.50.50.60">
    <property type="entry name" value="FAD/NAD(P)-binding domain"/>
    <property type="match status" value="2"/>
</dbReference>
<organism evidence="11 12">
    <name type="scientific">Candidatus Sulfobium mesophilum</name>
    <dbReference type="NCBI Taxonomy" id="2016548"/>
    <lineage>
        <taxon>Bacteria</taxon>
        <taxon>Pseudomonadati</taxon>
        <taxon>Nitrospirota</taxon>
        <taxon>Nitrospiria</taxon>
        <taxon>Nitrospirales</taxon>
        <taxon>Nitrospiraceae</taxon>
        <taxon>Candidatus Sulfobium</taxon>
    </lineage>
</organism>
<evidence type="ECO:0000256" key="3">
    <source>
        <dbReference type="ARBA" id="ARBA00022485"/>
    </source>
</evidence>
<feature type="domain" description="4Fe-4S ferredoxin-type" evidence="10">
    <location>
        <begin position="601"/>
        <end position="630"/>
    </location>
</feature>
<dbReference type="PROSITE" id="PS00198">
    <property type="entry name" value="4FE4S_FER_1"/>
    <property type="match status" value="2"/>
</dbReference>
<dbReference type="OrthoDB" id="9758544at2"/>
<comment type="similarity">
    <text evidence="2">Belongs to the HdrA family.</text>
</comment>
<dbReference type="SUPFAM" id="SSF51905">
    <property type="entry name" value="FAD/NAD(P)-binding domain"/>
    <property type="match status" value="1"/>
</dbReference>
<dbReference type="PROSITE" id="PS51379">
    <property type="entry name" value="4FE4S_FER_2"/>
    <property type="match status" value="2"/>
</dbReference>
<dbReference type="Gene3D" id="3.40.50.720">
    <property type="entry name" value="NAD(P)-binding Rossmann-like Domain"/>
    <property type="match status" value="1"/>
</dbReference>
<dbReference type="InterPro" id="IPR017896">
    <property type="entry name" value="4Fe4S_Fe-S-bd"/>
</dbReference>
<evidence type="ECO:0000259" key="10">
    <source>
        <dbReference type="PROSITE" id="PS51379"/>
    </source>
</evidence>
<protein>
    <submittedName>
        <fullName evidence="11">Quinone-interacting membrane bound oxidoreductase subunit B (QmoB)</fullName>
    </submittedName>
</protein>
<evidence type="ECO:0000256" key="8">
    <source>
        <dbReference type="ARBA" id="ARBA00023014"/>
    </source>
</evidence>
<dbReference type="PRINTS" id="PR00368">
    <property type="entry name" value="FADPNR"/>
</dbReference>
<evidence type="ECO:0000256" key="7">
    <source>
        <dbReference type="ARBA" id="ARBA00023004"/>
    </source>
</evidence>
<keyword evidence="6" id="KW-0560">Oxidoreductase</keyword>
<dbReference type="Pfam" id="PF02662">
    <property type="entry name" value="FlpD"/>
    <property type="match status" value="1"/>
</dbReference>
<dbReference type="EMBL" id="OUUY01000075">
    <property type="protein sequence ID" value="SPQ00692.1"/>
    <property type="molecule type" value="Genomic_DNA"/>
</dbReference>
<keyword evidence="5" id="KW-0274">FAD</keyword>
<proteinExistence type="inferred from homology"/>
<dbReference type="InterPro" id="IPR039650">
    <property type="entry name" value="HdrA-like"/>
</dbReference>
<evidence type="ECO:0000313" key="12">
    <source>
        <dbReference type="Proteomes" id="UP000245125"/>
    </source>
</evidence>
<evidence type="ECO:0000313" key="11">
    <source>
        <dbReference type="EMBL" id="SPQ00692.1"/>
    </source>
</evidence>
<keyword evidence="7" id="KW-0408">Iron</keyword>
<feature type="compositionally biased region" description="Basic and acidic residues" evidence="9">
    <location>
        <begin position="264"/>
        <end position="286"/>
    </location>
</feature>
<dbReference type="PRINTS" id="PR00411">
    <property type="entry name" value="PNDRDTASEI"/>
</dbReference>
<dbReference type="InterPro" id="IPR017900">
    <property type="entry name" value="4Fe4S_Fe_S_CS"/>
</dbReference>
<feature type="domain" description="4Fe-4S ferredoxin-type" evidence="10">
    <location>
        <begin position="571"/>
        <end position="600"/>
    </location>
</feature>
<comment type="cofactor">
    <cofactor evidence="1">
        <name>FAD</name>
        <dbReference type="ChEBI" id="CHEBI:57692"/>
    </cofactor>
</comment>
<dbReference type="AlphaFoldDB" id="A0A2U3QH17"/>